<feature type="domain" description="Metaxin glutathione S-transferase" evidence="1">
    <location>
        <begin position="52"/>
        <end position="114"/>
    </location>
</feature>
<dbReference type="PANTHER" id="PTHR12289:SF32">
    <property type="entry name" value="GST_C_6 DOMAIN-CONTAINING PROTEIN"/>
    <property type="match status" value="1"/>
</dbReference>
<evidence type="ECO:0000259" key="1">
    <source>
        <dbReference type="Pfam" id="PF17171"/>
    </source>
</evidence>
<dbReference type="Pfam" id="PF17171">
    <property type="entry name" value="GST_C_6"/>
    <property type="match status" value="1"/>
</dbReference>
<dbReference type="EMBL" id="AZBU02000010">
    <property type="protein sequence ID" value="TKR62312.1"/>
    <property type="molecule type" value="Genomic_DNA"/>
</dbReference>
<organism evidence="2 3">
    <name type="scientific">Steinernema carpocapsae</name>
    <name type="common">Entomopathogenic nematode</name>
    <dbReference type="NCBI Taxonomy" id="34508"/>
    <lineage>
        <taxon>Eukaryota</taxon>
        <taxon>Metazoa</taxon>
        <taxon>Ecdysozoa</taxon>
        <taxon>Nematoda</taxon>
        <taxon>Chromadorea</taxon>
        <taxon>Rhabditida</taxon>
        <taxon>Tylenchina</taxon>
        <taxon>Panagrolaimomorpha</taxon>
        <taxon>Strongyloidoidea</taxon>
        <taxon>Steinernematidae</taxon>
        <taxon>Steinernema</taxon>
    </lineage>
</organism>
<comment type="caution">
    <text evidence="2">The sequence shown here is derived from an EMBL/GenBank/DDBJ whole genome shotgun (WGS) entry which is preliminary data.</text>
</comment>
<dbReference type="Gene3D" id="1.20.1050.10">
    <property type="match status" value="1"/>
</dbReference>
<dbReference type="InterPro" id="IPR033468">
    <property type="entry name" value="Metaxin_GST"/>
</dbReference>
<protein>
    <recommendedName>
        <fullName evidence="1">Metaxin glutathione S-transferase domain-containing protein</fullName>
    </recommendedName>
</protein>
<evidence type="ECO:0000313" key="3">
    <source>
        <dbReference type="Proteomes" id="UP000298663"/>
    </source>
</evidence>
<reference evidence="2 3" key="1">
    <citation type="journal article" date="2015" name="Genome Biol.">
        <title>Comparative genomics of Steinernema reveals deeply conserved gene regulatory networks.</title>
        <authorList>
            <person name="Dillman A.R."/>
            <person name="Macchietto M."/>
            <person name="Porter C.F."/>
            <person name="Rogers A."/>
            <person name="Williams B."/>
            <person name="Antoshechkin I."/>
            <person name="Lee M.M."/>
            <person name="Goodwin Z."/>
            <person name="Lu X."/>
            <person name="Lewis E.E."/>
            <person name="Goodrich-Blair H."/>
            <person name="Stock S.P."/>
            <person name="Adams B.J."/>
            <person name="Sternberg P.W."/>
            <person name="Mortazavi A."/>
        </authorList>
    </citation>
    <scope>NUCLEOTIDE SEQUENCE [LARGE SCALE GENOMIC DNA]</scope>
    <source>
        <strain evidence="2 3">ALL</strain>
    </source>
</reference>
<dbReference type="SUPFAM" id="SSF47616">
    <property type="entry name" value="GST C-terminal domain-like"/>
    <property type="match status" value="1"/>
</dbReference>
<keyword evidence="3" id="KW-1185">Reference proteome</keyword>
<dbReference type="PANTHER" id="PTHR12289">
    <property type="entry name" value="METAXIN RELATED"/>
    <property type="match status" value="1"/>
</dbReference>
<dbReference type="InterPro" id="IPR050931">
    <property type="entry name" value="Mito_Protein_Transport_Metaxin"/>
</dbReference>
<accession>A0A4U5M117</accession>
<dbReference type="CDD" id="cd03193">
    <property type="entry name" value="GST_C_Metaxin"/>
    <property type="match status" value="1"/>
</dbReference>
<dbReference type="Proteomes" id="UP000298663">
    <property type="component" value="Unassembled WGS sequence"/>
</dbReference>
<dbReference type="OrthoDB" id="5809458at2759"/>
<proteinExistence type="predicted"/>
<sequence length="126" mass="14614">MIYNGNKYLQYDTSGLPLPGFITNLIAMKFVKMAKARFAGMGYGRFSQNVLRCDLKAIDAILGDKKFLFGDKPVTPDFTLFGHLTTAYYLPYRQPVGDFLDDDFPQILSHMKRMRAHYWLEWKDSK</sequence>
<reference evidence="2 3" key="2">
    <citation type="journal article" date="2019" name="G3 (Bethesda)">
        <title>Hybrid Assembly of the Genome of the Entomopathogenic Nematode Steinernema carpocapsae Identifies the X-Chromosome.</title>
        <authorList>
            <person name="Serra L."/>
            <person name="Macchietto M."/>
            <person name="Macias-Munoz A."/>
            <person name="McGill C.J."/>
            <person name="Rodriguez I.M."/>
            <person name="Rodriguez B."/>
            <person name="Murad R."/>
            <person name="Mortazavi A."/>
        </authorList>
    </citation>
    <scope>NUCLEOTIDE SEQUENCE [LARGE SCALE GENOMIC DNA]</scope>
    <source>
        <strain evidence="2 3">ALL</strain>
    </source>
</reference>
<name>A0A4U5M117_STECR</name>
<dbReference type="InterPro" id="IPR036282">
    <property type="entry name" value="Glutathione-S-Trfase_C_sf"/>
</dbReference>
<dbReference type="GO" id="GO:0005737">
    <property type="term" value="C:cytoplasm"/>
    <property type="evidence" value="ECO:0007669"/>
    <property type="project" value="TreeGrafter"/>
</dbReference>
<gene>
    <name evidence="2" type="ORF">L596_026294</name>
</gene>
<evidence type="ECO:0000313" key="2">
    <source>
        <dbReference type="EMBL" id="TKR62312.1"/>
    </source>
</evidence>
<dbReference type="AlphaFoldDB" id="A0A4U5M117"/>